<name>A0A197JIV3_9FUNG</name>
<keyword evidence="4" id="KW-1185">Reference proteome</keyword>
<evidence type="ECO:0000313" key="3">
    <source>
        <dbReference type="EMBL" id="OAQ25075.1"/>
    </source>
</evidence>
<feature type="compositionally biased region" description="Basic and acidic residues" evidence="1">
    <location>
        <begin position="364"/>
        <end position="380"/>
    </location>
</feature>
<feature type="transmembrane region" description="Helical" evidence="2">
    <location>
        <begin position="336"/>
        <end position="356"/>
    </location>
</feature>
<evidence type="ECO:0000256" key="1">
    <source>
        <dbReference type="SAM" id="MobiDB-lite"/>
    </source>
</evidence>
<evidence type="ECO:0000313" key="4">
    <source>
        <dbReference type="Proteomes" id="UP000078512"/>
    </source>
</evidence>
<feature type="compositionally biased region" description="Low complexity" evidence="1">
    <location>
        <begin position="396"/>
        <end position="413"/>
    </location>
</feature>
<dbReference type="EMBL" id="KV442083">
    <property type="protein sequence ID" value="OAQ25075.1"/>
    <property type="molecule type" value="Genomic_DNA"/>
</dbReference>
<evidence type="ECO:0000256" key="2">
    <source>
        <dbReference type="SAM" id="Phobius"/>
    </source>
</evidence>
<proteinExistence type="predicted"/>
<dbReference type="Proteomes" id="UP000078512">
    <property type="component" value="Unassembled WGS sequence"/>
</dbReference>
<keyword evidence="2" id="KW-0472">Membrane</keyword>
<feature type="region of interest" description="Disordered" evidence="1">
    <location>
        <begin position="364"/>
        <end position="413"/>
    </location>
</feature>
<feature type="region of interest" description="Disordered" evidence="1">
    <location>
        <begin position="454"/>
        <end position="492"/>
    </location>
</feature>
<dbReference type="AlphaFoldDB" id="A0A197JIV3"/>
<feature type="region of interest" description="Disordered" evidence="1">
    <location>
        <begin position="572"/>
        <end position="591"/>
    </location>
</feature>
<evidence type="ECO:0008006" key="5">
    <source>
        <dbReference type="Google" id="ProtNLM"/>
    </source>
</evidence>
<accession>A0A197JIV3</accession>
<gene>
    <name evidence="3" type="ORF">K457DRAFT_23452</name>
</gene>
<organism evidence="3 4">
    <name type="scientific">Linnemannia elongata AG-77</name>
    <dbReference type="NCBI Taxonomy" id="1314771"/>
    <lineage>
        <taxon>Eukaryota</taxon>
        <taxon>Fungi</taxon>
        <taxon>Fungi incertae sedis</taxon>
        <taxon>Mucoromycota</taxon>
        <taxon>Mortierellomycotina</taxon>
        <taxon>Mortierellomycetes</taxon>
        <taxon>Mortierellales</taxon>
        <taxon>Mortierellaceae</taxon>
        <taxon>Linnemannia</taxon>
    </lineage>
</organism>
<dbReference type="OrthoDB" id="2438868at2759"/>
<keyword evidence="2" id="KW-1133">Transmembrane helix</keyword>
<keyword evidence="2" id="KW-0812">Transmembrane</keyword>
<feature type="region of interest" description="Disordered" evidence="1">
    <location>
        <begin position="230"/>
        <end position="250"/>
    </location>
</feature>
<protein>
    <recommendedName>
        <fullName evidence="5">Transmembrane protein</fullName>
    </recommendedName>
</protein>
<reference evidence="3 4" key="1">
    <citation type="submission" date="2016-05" db="EMBL/GenBank/DDBJ databases">
        <title>Genome sequencing reveals origins of a unique bacterial endosymbiosis in the earliest lineages of terrestrial Fungi.</title>
        <authorList>
            <consortium name="DOE Joint Genome Institute"/>
            <person name="Uehling J."/>
            <person name="Gryganskyi A."/>
            <person name="Hameed K."/>
            <person name="Tschaplinski T."/>
            <person name="Misztal P."/>
            <person name="Wu S."/>
            <person name="Desiro A."/>
            <person name="Vande Pol N."/>
            <person name="Du Z.-Y."/>
            <person name="Zienkiewicz A."/>
            <person name="Zienkiewicz K."/>
            <person name="Morin E."/>
            <person name="Tisserant E."/>
            <person name="Splivallo R."/>
            <person name="Hainaut M."/>
            <person name="Henrissat B."/>
            <person name="Ohm R."/>
            <person name="Kuo A."/>
            <person name="Yan J."/>
            <person name="Lipzen A."/>
            <person name="Nolan M."/>
            <person name="Labutti K."/>
            <person name="Barry K."/>
            <person name="Goldstein A."/>
            <person name="Labbe J."/>
            <person name="Schadt C."/>
            <person name="Tuskan G."/>
            <person name="Grigoriev I."/>
            <person name="Martin F."/>
            <person name="Vilgalys R."/>
            <person name="Bonito G."/>
        </authorList>
    </citation>
    <scope>NUCLEOTIDE SEQUENCE [LARGE SCALE GENOMIC DNA]</scope>
    <source>
        <strain evidence="3 4">AG-77</strain>
    </source>
</reference>
<feature type="compositionally biased region" description="Low complexity" evidence="1">
    <location>
        <begin position="454"/>
        <end position="491"/>
    </location>
</feature>
<sequence>MATTEPPLCVASNSDTVFLATLDDSQAYRSRPPAVVIYQSQKNPTSLAAIQWTSLSSILVNGATSGVLPIDSEGYWCAADDSGAFAIISGVKNTNPWSSSIYSPTNIRGLFYTPPPPQNSSSGGWVIGGPAVGVGFNNVVTTSEYSCLVNSGQCSGYLYVLPSATAGAPSNFVFAMYKSSEYSFEVLDRTTKKFTTLINTSLSTSTSTPKAFGYTNNKLVTVTSSGGQTISLNSQGLPPQGNGTSTSASLDASEMSECGSNGKRLVFSTDGSTITKVATVDERKDAILQGVVPVPGPNGGASTWALAYSTQPGGLYGLMMSGDWEDQKAASKKAGIIDGVCAAIAIVLGVAGFFYWRRKKQQREAKRAEEPQYPDTKLEPLDGNTPLPPPGGNASQPYPQQFPQQFSQSQQLPQQYPQQYLKQPFPQQFPQQGPRPGQIYETYLGQQQVNAMSTTTQPTPFTSSQSFSAPAQPYSQQQLSPSTTTSTPTAAINAPSFNANAISEQQLQDIQFSSHPRPNVAVVAGGGESQNVNATSASTPDQVQHDPVEDDTNIYEIQQVLNYRPIKKRRHVIQGSSERSETKPKASSNSLGCKLRCTQKAPWLSHCGGLRVNNAR</sequence>